<organism evidence="1 2">
    <name type="scientific">Ktedonospora formicarum</name>
    <dbReference type="NCBI Taxonomy" id="2778364"/>
    <lineage>
        <taxon>Bacteria</taxon>
        <taxon>Bacillati</taxon>
        <taxon>Chloroflexota</taxon>
        <taxon>Ktedonobacteria</taxon>
        <taxon>Ktedonobacterales</taxon>
        <taxon>Ktedonobacteraceae</taxon>
        <taxon>Ktedonospora</taxon>
    </lineage>
</organism>
<reference evidence="1" key="1">
    <citation type="submission" date="2020-10" db="EMBL/GenBank/DDBJ databases">
        <title>Taxonomic study of unclassified bacteria belonging to the class Ktedonobacteria.</title>
        <authorList>
            <person name="Yabe S."/>
            <person name="Wang C.M."/>
            <person name="Zheng Y."/>
            <person name="Sakai Y."/>
            <person name="Cavaletti L."/>
            <person name="Monciardini P."/>
            <person name="Donadio S."/>
        </authorList>
    </citation>
    <scope>NUCLEOTIDE SEQUENCE</scope>
    <source>
        <strain evidence="1">SOSP1-1</strain>
    </source>
</reference>
<proteinExistence type="predicted"/>
<name>A0A8J3IBJ5_9CHLR</name>
<dbReference type="Proteomes" id="UP000612362">
    <property type="component" value="Unassembled WGS sequence"/>
</dbReference>
<dbReference type="AlphaFoldDB" id="A0A8J3IBJ5"/>
<comment type="caution">
    <text evidence="1">The sequence shown here is derived from an EMBL/GenBank/DDBJ whole genome shotgun (WGS) entry which is preliminary data.</text>
</comment>
<sequence>MRLSLNQIGIGTLLVLLLLLCVVLLGLFWAVTTLPMEHLFRALSDLQPSVVYPRTMIYPHGGPSVIYPHGMIYPLSVPSVFYPHS</sequence>
<protein>
    <submittedName>
        <fullName evidence="1">Uncharacterized protein</fullName>
    </submittedName>
</protein>
<keyword evidence="2" id="KW-1185">Reference proteome</keyword>
<evidence type="ECO:0000313" key="2">
    <source>
        <dbReference type="Proteomes" id="UP000612362"/>
    </source>
</evidence>
<dbReference type="EMBL" id="BNJF01000004">
    <property type="protein sequence ID" value="GHO48339.1"/>
    <property type="molecule type" value="Genomic_DNA"/>
</dbReference>
<gene>
    <name evidence="1" type="ORF">KSX_65020</name>
</gene>
<accession>A0A8J3IBJ5</accession>
<evidence type="ECO:0000313" key="1">
    <source>
        <dbReference type="EMBL" id="GHO48339.1"/>
    </source>
</evidence>